<comment type="caution">
    <text evidence="1">The sequence shown here is derived from an EMBL/GenBank/DDBJ whole genome shotgun (WGS) entry which is preliminary data.</text>
</comment>
<accession>A0A812ZYG6</accession>
<proteinExistence type="predicted"/>
<dbReference type="SUPFAM" id="SSF53335">
    <property type="entry name" value="S-adenosyl-L-methionine-dependent methyltransferases"/>
    <property type="match status" value="1"/>
</dbReference>
<sequence>EISSLRALCEDAEDRRHEALLAGVLGEAAALHVRLLQFREAHAKLAECLQLSPESQAAKSLARDCAIALGSRAEDVLGMGPRISWKEVTSVSAELKERLQGAGYTQESLPKAAGLPSMLHFVSNRGESLANALQARVRIGDVSQDLVDLVRLFLLRRLLPLQRVVALLGEEITSAFLRLQAFCLIVGPNSRVCSESEAAEMLSTESHKADLELFSAIALWPVEEDLLIATDYGDTQHSAHFEPVMYLSLDSYALVAAAPREPVQRVLDVCCGSGVQGIVALRTYAERATFVDINPRCLTFTRFNAALNGFYERASFIQGSVDTLNDLDLFQ</sequence>
<reference evidence="1" key="1">
    <citation type="submission" date="2021-02" db="EMBL/GenBank/DDBJ databases">
        <authorList>
            <person name="Dougan E. K."/>
            <person name="Rhodes N."/>
            <person name="Thang M."/>
            <person name="Chan C."/>
        </authorList>
    </citation>
    <scope>NUCLEOTIDE SEQUENCE</scope>
</reference>
<dbReference type="EMBL" id="CAJNJA010052258">
    <property type="protein sequence ID" value="CAE7846128.1"/>
    <property type="molecule type" value="Genomic_DNA"/>
</dbReference>
<evidence type="ECO:0000313" key="1">
    <source>
        <dbReference type="EMBL" id="CAE7846128.1"/>
    </source>
</evidence>
<gene>
    <name evidence="1" type="primary">IRX7</name>
    <name evidence="1" type="ORF">SNEC2469_LOCUS26029</name>
</gene>
<organism evidence="1 2">
    <name type="scientific">Symbiodinium necroappetens</name>
    <dbReference type="NCBI Taxonomy" id="1628268"/>
    <lineage>
        <taxon>Eukaryota</taxon>
        <taxon>Sar</taxon>
        <taxon>Alveolata</taxon>
        <taxon>Dinophyceae</taxon>
        <taxon>Suessiales</taxon>
        <taxon>Symbiodiniaceae</taxon>
        <taxon>Symbiodinium</taxon>
    </lineage>
</organism>
<feature type="non-terminal residue" evidence="1">
    <location>
        <position position="331"/>
    </location>
</feature>
<protein>
    <submittedName>
        <fullName evidence="1">IRX7 protein</fullName>
    </submittedName>
</protein>
<dbReference type="CDD" id="cd02440">
    <property type="entry name" value="AdoMet_MTases"/>
    <property type="match status" value="1"/>
</dbReference>
<evidence type="ECO:0000313" key="2">
    <source>
        <dbReference type="Proteomes" id="UP000601435"/>
    </source>
</evidence>
<feature type="non-terminal residue" evidence="1">
    <location>
        <position position="1"/>
    </location>
</feature>
<name>A0A812ZYG6_9DINO</name>
<dbReference type="OrthoDB" id="444485at2759"/>
<dbReference type="AlphaFoldDB" id="A0A812ZYG6"/>
<keyword evidence="2" id="KW-1185">Reference proteome</keyword>
<dbReference type="Proteomes" id="UP000601435">
    <property type="component" value="Unassembled WGS sequence"/>
</dbReference>
<dbReference type="Gene3D" id="3.40.50.150">
    <property type="entry name" value="Vaccinia Virus protein VP39"/>
    <property type="match status" value="1"/>
</dbReference>
<dbReference type="Pfam" id="PF06325">
    <property type="entry name" value="PrmA"/>
    <property type="match status" value="1"/>
</dbReference>
<dbReference type="InterPro" id="IPR029063">
    <property type="entry name" value="SAM-dependent_MTases_sf"/>
</dbReference>